<sequence>MATIAFYKAIQLVEALLAKRHGSVSTSHFRRLERLRVHHKDIYKQFRPLYNASMVARYLCLPDEPGSTSVAYFSSFSDYIGDAKAAIINGRLIQLEALVEKGLGEPFTKTRV</sequence>
<comment type="caution">
    <text evidence="1">The sequence shown here is derived from an EMBL/GenBank/DDBJ whole genome shotgun (WGS) entry which is preliminary data.</text>
</comment>
<evidence type="ECO:0000313" key="1">
    <source>
        <dbReference type="EMBL" id="KAA5545112.1"/>
    </source>
</evidence>
<dbReference type="Proteomes" id="UP000324479">
    <property type="component" value="Unassembled WGS sequence"/>
</dbReference>
<reference evidence="1 2" key="1">
    <citation type="submission" date="2019-08" db="EMBL/GenBank/DDBJ databases">
        <authorList>
            <person name="Dhanesh K."/>
            <person name="Kumar G."/>
            <person name="Sasikala C."/>
            <person name="Venkata Ramana C."/>
        </authorList>
    </citation>
    <scope>NUCLEOTIDE SEQUENCE [LARGE SCALE GENOMIC DNA]</scope>
    <source>
        <strain evidence="1 2">JC645</strain>
    </source>
</reference>
<protein>
    <recommendedName>
        <fullName evidence="3">HEPN domain-containing protein</fullName>
    </recommendedName>
</protein>
<organism evidence="1 2">
    <name type="scientific">Roseiconus nitratireducens</name>
    <dbReference type="NCBI Taxonomy" id="2605748"/>
    <lineage>
        <taxon>Bacteria</taxon>
        <taxon>Pseudomonadati</taxon>
        <taxon>Planctomycetota</taxon>
        <taxon>Planctomycetia</taxon>
        <taxon>Pirellulales</taxon>
        <taxon>Pirellulaceae</taxon>
        <taxon>Roseiconus</taxon>
    </lineage>
</organism>
<dbReference type="RefSeq" id="WP_161604328.1">
    <property type="nucleotide sequence ID" value="NZ_VWOX01000003.1"/>
</dbReference>
<accession>A0A5M6DFQ4</accession>
<name>A0A5M6DFQ4_9BACT</name>
<dbReference type="AlphaFoldDB" id="A0A5M6DFQ4"/>
<keyword evidence="2" id="KW-1185">Reference proteome</keyword>
<evidence type="ECO:0008006" key="3">
    <source>
        <dbReference type="Google" id="ProtNLM"/>
    </source>
</evidence>
<dbReference type="EMBL" id="VWOX01000003">
    <property type="protein sequence ID" value="KAA5545112.1"/>
    <property type="molecule type" value="Genomic_DNA"/>
</dbReference>
<evidence type="ECO:0000313" key="2">
    <source>
        <dbReference type="Proteomes" id="UP000324479"/>
    </source>
</evidence>
<proteinExistence type="predicted"/>
<gene>
    <name evidence="1" type="ORF">FYK55_05360</name>
</gene>